<keyword evidence="3" id="KW-1185">Reference proteome</keyword>
<reference evidence="2 3" key="1">
    <citation type="submission" date="2018-11" db="EMBL/GenBank/DDBJ databases">
        <title>Rhodococcus spongicola sp. nov. and Rhodococcus xishaensis sp. nov. from marine sponges.</title>
        <authorList>
            <person name="Li L."/>
            <person name="Lin H.W."/>
        </authorList>
    </citation>
    <scope>NUCLEOTIDE SEQUENCE [LARGE SCALE GENOMIC DNA]</scope>
    <source>
        <strain evidence="2 3">LHW50502</strain>
    </source>
</reference>
<dbReference type="Proteomes" id="UP000284333">
    <property type="component" value="Unassembled WGS sequence"/>
</dbReference>
<organism evidence="2 3">
    <name type="scientific">Rhodococcus spongiicola</name>
    <dbReference type="NCBI Taxonomy" id="2487352"/>
    <lineage>
        <taxon>Bacteria</taxon>
        <taxon>Bacillati</taxon>
        <taxon>Actinomycetota</taxon>
        <taxon>Actinomycetes</taxon>
        <taxon>Mycobacteriales</taxon>
        <taxon>Nocardiaceae</taxon>
        <taxon>Rhodococcus</taxon>
    </lineage>
</organism>
<proteinExistence type="predicted"/>
<gene>
    <name evidence="2" type="ORF">EF834_03715</name>
</gene>
<feature type="signal peptide" evidence="1">
    <location>
        <begin position="1"/>
        <end position="28"/>
    </location>
</feature>
<evidence type="ECO:0000256" key="1">
    <source>
        <dbReference type="SAM" id="SignalP"/>
    </source>
</evidence>
<feature type="chain" id="PRO_5039400489" evidence="1">
    <location>
        <begin position="29"/>
        <end position="158"/>
    </location>
</feature>
<name>A0A438B6E5_9NOCA</name>
<protein>
    <submittedName>
        <fullName evidence="2">Uncharacterized protein</fullName>
    </submittedName>
</protein>
<dbReference type="RefSeq" id="WP_127945840.1">
    <property type="nucleotide sequence ID" value="NZ_RKLN01000001.1"/>
</dbReference>
<evidence type="ECO:0000313" key="2">
    <source>
        <dbReference type="EMBL" id="RVW06526.1"/>
    </source>
</evidence>
<accession>A0A438B6E5</accession>
<dbReference type="OrthoDB" id="4482025at2"/>
<dbReference type="AlphaFoldDB" id="A0A438B6E5"/>
<dbReference type="EMBL" id="RKLN01000001">
    <property type="protein sequence ID" value="RVW06526.1"/>
    <property type="molecule type" value="Genomic_DNA"/>
</dbReference>
<keyword evidence="1" id="KW-0732">Signal</keyword>
<evidence type="ECO:0000313" key="3">
    <source>
        <dbReference type="Proteomes" id="UP000284333"/>
    </source>
</evidence>
<comment type="caution">
    <text evidence="2">The sequence shown here is derived from an EMBL/GenBank/DDBJ whole genome shotgun (WGS) entry which is preliminary data.</text>
</comment>
<sequence>MRKLKKSASGIAAAAVAVGMAVAVPATASAEPATGSVGYEALFGTGAQVYEVTAVENWEVATGAQASSDLWLKLDRLPNAREGQPTTVKYVIWGEALPDTFYLDGKAGSKWARTNPGPGRNAQMVGMDNTGTEVSSVGPFSIPGVPGPISVAFANQRL</sequence>